<feature type="transmembrane region" description="Helical" evidence="1">
    <location>
        <begin position="12"/>
        <end position="30"/>
    </location>
</feature>
<protein>
    <recommendedName>
        <fullName evidence="4">ABC-2 family transporter protein</fullName>
    </recommendedName>
</protein>
<keyword evidence="1" id="KW-1133">Transmembrane helix</keyword>
<accession>A0A0J1FWN1</accession>
<organism evidence="2 3">
    <name type="scientific">Desulfosporosinus acididurans</name>
    <dbReference type="NCBI Taxonomy" id="476652"/>
    <lineage>
        <taxon>Bacteria</taxon>
        <taxon>Bacillati</taxon>
        <taxon>Bacillota</taxon>
        <taxon>Clostridia</taxon>
        <taxon>Eubacteriales</taxon>
        <taxon>Desulfitobacteriaceae</taxon>
        <taxon>Desulfosporosinus</taxon>
    </lineage>
</organism>
<comment type="caution">
    <text evidence="2">The sequence shown here is derived from an EMBL/GenBank/DDBJ whole genome shotgun (WGS) entry which is preliminary data.</text>
</comment>
<evidence type="ECO:0000256" key="1">
    <source>
        <dbReference type="SAM" id="Phobius"/>
    </source>
</evidence>
<name>A0A0J1FWN1_9FIRM</name>
<dbReference type="Proteomes" id="UP000036356">
    <property type="component" value="Unassembled WGS sequence"/>
</dbReference>
<gene>
    <name evidence="2" type="ORF">DEAC_c06050</name>
</gene>
<feature type="transmembrane region" description="Helical" evidence="1">
    <location>
        <begin position="234"/>
        <end position="258"/>
    </location>
</feature>
<reference evidence="2 3" key="1">
    <citation type="submission" date="2015-06" db="EMBL/GenBank/DDBJ databases">
        <title>Draft genome of the moderately acidophilic sulfate reducer Candidatus Desulfosporosinus acididurans strain M1.</title>
        <authorList>
            <person name="Poehlein A."/>
            <person name="Petzsch P."/>
            <person name="Johnson B.D."/>
            <person name="Schloemann M."/>
            <person name="Daniel R."/>
            <person name="Muehling M."/>
        </authorList>
    </citation>
    <scope>NUCLEOTIDE SEQUENCE [LARGE SCALE GENOMIC DNA]</scope>
    <source>
        <strain evidence="2 3">M1</strain>
    </source>
</reference>
<dbReference type="EMBL" id="LDZY01000002">
    <property type="protein sequence ID" value="KLU67393.1"/>
    <property type="molecule type" value="Genomic_DNA"/>
</dbReference>
<dbReference type="AlphaFoldDB" id="A0A0J1FWN1"/>
<evidence type="ECO:0000313" key="2">
    <source>
        <dbReference type="EMBL" id="KLU67393.1"/>
    </source>
</evidence>
<feature type="transmembrane region" description="Helical" evidence="1">
    <location>
        <begin position="50"/>
        <end position="69"/>
    </location>
</feature>
<feature type="transmembrane region" description="Helical" evidence="1">
    <location>
        <begin position="150"/>
        <end position="178"/>
    </location>
</feature>
<dbReference type="RefSeq" id="WP_047808543.1">
    <property type="nucleotide sequence ID" value="NZ_LDZY01000002.1"/>
</dbReference>
<sequence>MLTKLLKYEVKATGRLFLPIFLSLLVFAAINKILSVFHHPTWTTPSVITMIIYSIIMAAMFVMTFTVMIQRFHKNLLTDEGYLMYTLPVKSWQHIMSKLLISMMWIIASVIVAMLSIEIITYKPGTLGAILQALAAIYKQMIGHFGASDYFLLFELILGGLMTLASCILIVYASIAIGHLFARHKILSSLGAFIGLTTLSQIYLVLAFQVPRIAHFADFSLFNITSNKFIQSELIFACGFILIAIPCAAYFAVTNYILSRRLNLE</sequence>
<keyword evidence="1" id="KW-0812">Transmembrane</keyword>
<evidence type="ECO:0008006" key="4">
    <source>
        <dbReference type="Google" id="ProtNLM"/>
    </source>
</evidence>
<feature type="transmembrane region" description="Helical" evidence="1">
    <location>
        <begin position="99"/>
        <end position="122"/>
    </location>
</feature>
<evidence type="ECO:0000313" key="3">
    <source>
        <dbReference type="Proteomes" id="UP000036356"/>
    </source>
</evidence>
<dbReference type="STRING" id="476652.DEAC_c06050"/>
<dbReference type="PATRIC" id="fig|476652.3.peg.616"/>
<keyword evidence="3" id="KW-1185">Reference proteome</keyword>
<proteinExistence type="predicted"/>
<keyword evidence="1" id="KW-0472">Membrane</keyword>
<feature type="transmembrane region" description="Helical" evidence="1">
    <location>
        <begin position="190"/>
        <end position="214"/>
    </location>
</feature>